<dbReference type="Gene3D" id="2.40.160.160">
    <property type="entry name" value="Inverse autotransporter, beta-domain"/>
    <property type="match status" value="1"/>
</dbReference>
<feature type="region of interest" description="Disordered" evidence="2">
    <location>
        <begin position="36"/>
        <end position="63"/>
    </location>
</feature>
<dbReference type="SMART" id="SM00710">
    <property type="entry name" value="PbH1"/>
    <property type="match status" value="9"/>
</dbReference>
<feature type="domain" description="Inverse autotransporter beta-domain" evidence="4">
    <location>
        <begin position="257"/>
        <end position="355"/>
    </location>
</feature>
<evidence type="ECO:0000256" key="1">
    <source>
        <dbReference type="ARBA" id="ARBA00022737"/>
    </source>
</evidence>
<keyword evidence="3" id="KW-0732">Signal</keyword>
<feature type="domain" description="Right handed beta helix" evidence="5">
    <location>
        <begin position="616"/>
        <end position="741"/>
    </location>
</feature>
<dbReference type="EMBL" id="JAHHIF010000079">
    <property type="protein sequence ID" value="MBW4549013.1"/>
    <property type="molecule type" value="Genomic_DNA"/>
</dbReference>
<dbReference type="Gene3D" id="2.160.20.10">
    <property type="entry name" value="Single-stranded right-handed beta-helix, Pectin lyase-like"/>
    <property type="match status" value="1"/>
</dbReference>
<dbReference type="InterPro" id="IPR051550">
    <property type="entry name" value="SCF-Subunits/Alg-Epimerases"/>
</dbReference>
<gene>
    <name evidence="6" type="ORF">KME25_32110</name>
</gene>
<feature type="compositionally biased region" description="Polar residues" evidence="2">
    <location>
        <begin position="41"/>
        <end position="61"/>
    </location>
</feature>
<evidence type="ECO:0000313" key="7">
    <source>
        <dbReference type="Proteomes" id="UP000753908"/>
    </source>
</evidence>
<feature type="signal peptide" evidence="3">
    <location>
        <begin position="1"/>
        <end position="26"/>
    </location>
</feature>
<dbReference type="PANTHER" id="PTHR22990:SF15">
    <property type="entry name" value="F-BOX ONLY PROTEIN 10"/>
    <property type="match status" value="1"/>
</dbReference>
<dbReference type="InterPro" id="IPR011050">
    <property type="entry name" value="Pectin_lyase_fold/virulence"/>
</dbReference>
<reference evidence="6" key="2">
    <citation type="journal article" date="2022" name="Microbiol. Resour. Announc.">
        <title>Metagenome Sequencing to Explore Phylogenomics of Terrestrial Cyanobacteria.</title>
        <authorList>
            <person name="Ward R.D."/>
            <person name="Stajich J.E."/>
            <person name="Johansen J.R."/>
            <person name="Huntemann M."/>
            <person name="Clum A."/>
            <person name="Foster B."/>
            <person name="Foster B."/>
            <person name="Roux S."/>
            <person name="Palaniappan K."/>
            <person name="Varghese N."/>
            <person name="Mukherjee S."/>
            <person name="Reddy T.B.K."/>
            <person name="Daum C."/>
            <person name="Copeland A."/>
            <person name="Chen I.A."/>
            <person name="Ivanova N.N."/>
            <person name="Kyrpides N.C."/>
            <person name="Shapiro N."/>
            <person name="Eloe-Fadrosh E.A."/>
            <person name="Pietrasiak N."/>
        </authorList>
    </citation>
    <scope>NUCLEOTIDE SEQUENCE</scope>
    <source>
        <strain evidence="6">CPER-KK1</strain>
    </source>
</reference>
<name>A0A951UD19_9CYAN</name>
<proteinExistence type="predicted"/>
<feature type="chain" id="PRO_5037947787" evidence="3">
    <location>
        <begin position="27"/>
        <end position="1000"/>
    </location>
</feature>
<feature type="compositionally biased region" description="Polar residues" evidence="2">
    <location>
        <begin position="141"/>
        <end position="151"/>
    </location>
</feature>
<dbReference type="PANTHER" id="PTHR22990">
    <property type="entry name" value="F-BOX ONLY PROTEIN"/>
    <property type="match status" value="1"/>
</dbReference>
<organism evidence="6 7">
    <name type="scientific">Symplocastrum torsivum CPER-KK1</name>
    <dbReference type="NCBI Taxonomy" id="450513"/>
    <lineage>
        <taxon>Bacteria</taxon>
        <taxon>Bacillati</taxon>
        <taxon>Cyanobacteriota</taxon>
        <taxon>Cyanophyceae</taxon>
        <taxon>Oscillatoriophycideae</taxon>
        <taxon>Oscillatoriales</taxon>
        <taxon>Microcoleaceae</taxon>
        <taxon>Symplocastrum</taxon>
    </lineage>
</organism>
<feature type="region of interest" description="Disordered" evidence="2">
    <location>
        <begin position="134"/>
        <end position="155"/>
    </location>
</feature>
<dbReference type="InterPro" id="IPR038177">
    <property type="entry name" value="IAT_beta_sf"/>
</dbReference>
<accession>A0A951UD19</accession>
<keyword evidence="1" id="KW-0677">Repeat</keyword>
<evidence type="ECO:0000259" key="4">
    <source>
        <dbReference type="Pfam" id="PF11924"/>
    </source>
</evidence>
<feature type="domain" description="Right handed beta helix" evidence="5">
    <location>
        <begin position="754"/>
        <end position="915"/>
    </location>
</feature>
<dbReference type="InterPro" id="IPR039448">
    <property type="entry name" value="Beta_helix"/>
</dbReference>
<feature type="compositionally biased region" description="Polar residues" evidence="2">
    <location>
        <begin position="91"/>
        <end position="101"/>
    </location>
</feature>
<evidence type="ECO:0000256" key="2">
    <source>
        <dbReference type="SAM" id="MobiDB-lite"/>
    </source>
</evidence>
<dbReference type="Proteomes" id="UP000753908">
    <property type="component" value="Unassembled WGS sequence"/>
</dbReference>
<comment type="caution">
    <text evidence="6">The sequence shown here is derived from an EMBL/GenBank/DDBJ whole genome shotgun (WGS) entry which is preliminary data.</text>
</comment>
<sequence>MPTNKLMRCLYITCPLLGALTSNAVAQTVEGAATDLPKTTGEATLSNTPDSEQTSQTQAVSTWVAEPETTLTSETVKPEFALSPDIVSAPQPETNPTSDTAQPEFAPIPATVLAPKPEIMSTPETVKPEFALSPDRVSAPQPETSPTSDTAQPEFAPIPATVLASKPEIMSTPERVEPEFALSPTTTFTPNSKTAEDVTPSPDVESEASLLAQTTTPEPIPPSLETTENPSLRVLPRFGGTFTTGPGIGYSNSFGSIEGFVPLSQTSGSNLTFLEGRLSLSTEDSNLGGNLVLGHRVYNAEANRVLGGYIAFDNRSTGNSTFNQIGVGFESLGESWEVRGNAYVPLGNTRQLAAETIADLGTSTSDPFFQDNFLAVTRNQQQQLNRRFEAAMTGVDLEAGVKLASLGQTGDLRGYAGLYYYDAPGSDEVLGWRTRLEARPTDTLRLGLALSNDATFGTNLVLSVGANFPGTRLRGLSQDEQVLARLGESPQRNANIVVDEQVESELLTTQDTVFVTNPNTGQPWQLRHVNLGLGTGNGTVETPTATVAEALAVAQPNDIVYVQPGTNPGIPAFTIPDGVQVLSTGPVQRIDTVELGNVQLPLSGAGVLPDVTGTVTLGNDTTLSGFSLNAVPGAGIVGANINNVVIRENAIANSTAEGISLSNVSGQVAVTDNTISDSGREGFNLNNNLGQVDLVVAGNTISDNGALAADGDGVNVELRNDATGTFDLTNNTITNNLGRGGIADGVDFKLFDNASGTANLTGNTISGNQLKGINLDLEATTTGTLNLSGNTITGNEAGGLDVLVSNDASGAFNLIGNTISNNQLRGVALAFADRTTGSINLTNNTISENQDDGVYLQLSGQAQLNANLSNNLITRNANNGIFTTTNGTAQLRFLSELNTITDNGFTGLSLITLDSARTLAAIRANTLTGSNFNDLEVLTIAPGTTTCLQPSNNTIGSLILDDSVGGPIQVDAGTLPTNNISTSDFTFWSGTTVSPGTCGF</sequence>
<dbReference type="InterPro" id="IPR006626">
    <property type="entry name" value="PbH1"/>
</dbReference>
<feature type="region of interest" description="Disordered" evidence="2">
    <location>
        <begin position="80"/>
        <end position="104"/>
    </location>
</feature>
<dbReference type="InterPro" id="IPR024519">
    <property type="entry name" value="IAT_beta"/>
</dbReference>
<evidence type="ECO:0000256" key="3">
    <source>
        <dbReference type="SAM" id="SignalP"/>
    </source>
</evidence>
<dbReference type="AlphaFoldDB" id="A0A951UD19"/>
<dbReference type="InterPro" id="IPR012334">
    <property type="entry name" value="Pectin_lyas_fold"/>
</dbReference>
<feature type="compositionally biased region" description="Polar residues" evidence="2">
    <location>
        <begin position="183"/>
        <end position="193"/>
    </location>
</feature>
<protein>
    <submittedName>
        <fullName evidence="6">Right-handed parallel beta-helix repeat-containing protein</fullName>
    </submittedName>
</protein>
<evidence type="ECO:0000313" key="6">
    <source>
        <dbReference type="EMBL" id="MBW4549013.1"/>
    </source>
</evidence>
<dbReference type="Pfam" id="PF13229">
    <property type="entry name" value="Beta_helix"/>
    <property type="match status" value="2"/>
</dbReference>
<reference evidence="6" key="1">
    <citation type="submission" date="2021-05" db="EMBL/GenBank/DDBJ databases">
        <authorList>
            <person name="Pietrasiak N."/>
            <person name="Ward R."/>
            <person name="Stajich J.E."/>
            <person name="Kurbessoian T."/>
        </authorList>
    </citation>
    <scope>NUCLEOTIDE SEQUENCE</scope>
    <source>
        <strain evidence="6">CPER-KK1</strain>
    </source>
</reference>
<dbReference type="Pfam" id="PF11924">
    <property type="entry name" value="IAT_beta"/>
    <property type="match status" value="1"/>
</dbReference>
<dbReference type="SUPFAM" id="SSF51126">
    <property type="entry name" value="Pectin lyase-like"/>
    <property type="match status" value="1"/>
</dbReference>
<feature type="region of interest" description="Disordered" evidence="2">
    <location>
        <begin position="175"/>
        <end position="231"/>
    </location>
</feature>
<evidence type="ECO:0000259" key="5">
    <source>
        <dbReference type="Pfam" id="PF13229"/>
    </source>
</evidence>